<keyword evidence="2" id="KW-0539">Nucleus</keyword>
<feature type="compositionally biased region" description="Basic and acidic residues" evidence="3">
    <location>
        <begin position="295"/>
        <end position="324"/>
    </location>
</feature>
<evidence type="ECO:0000256" key="1">
    <source>
        <dbReference type="ARBA" id="ARBA00004123"/>
    </source>
</evidence>
<comment type="subcellular location">
    <subcellularLocation>
        <location evidence="1">Nucleus</location>
    </subcellularLocation>
</comment>
<feature type="domain" description="RanBD1" evidence="4">
    <location>
        <begin position="533"/>
        <end position="613"/>
    </location>
</feature>
<sequence>MSDLQEVDQSQTTFQNEPKSSPPRHSPSPDATEPELRLSRKREREISLEPATPTAANDPDSSIRARKDSSSPLKKNRRHLDSTAEEEDSSGSRSASGSPPTNSVLASPRQEMKRKVRQISRGVEDINWKNRKHSKSSEKSASTDVEPEHEHPLVEQPRPDEDIELNKETLHTVQEGSEADKKAEAKASVELDGQKAAAASNTQPTDDVDVHIPEVQVQGTGDKNAADNPNDGRTSPTTPEESALSQSVPNVRNLDASMLVDPTSPARLRSGSESNDKSLKRKFLERGTSQGPPGQDDKSQKSQEQLKRPRDDNDKDENPREAKRLTPPPSPPRTKPPSPKPVKQSGFLSYASSSPFSGLKGRNVFGSSSKAGSSTASTSTTSVFSTPTTESKSVFGESSSMGTPAPAKKSGFEAFASAASPFATANRGSTPVLGSTSKLGRAQSPQSTSVFSSNPFASYAGTSQGFALPAQKRARAGSPDGSARSSVERAKSTSVFAGSGKGSDSGDEEEKEDDSTSFGEKLRAGRDDDDDWENENKVQLTEQDVLTGEEEEDTVHQVRGKLFSLDGASWKERGTGLLKLNVRASDGMKARLVMRKDAVYTLLLNITLFPGMKCTVAQDPRYVRISAIEAGGVKTYNLRVANSKIATELIEEINAYIPT</sequence>
<feature type="compositionally biased region" description="Pro residues" evidence="3">
    <location>
        <begin position="326"/>
        <end position="340"/>
    </location>
</feature>
<dbReference type="EMBL" id="JAACJL010000058">
    <property type="protein sequence ID" value="KAF4610718.1"/>
    <property type="molecule type" value="Genomic_DNA"/>
</dbReference>
<reference evidence="5 6" key="1">
    <citation type="submission" date="2019-12" db="EMBL/GenBank/DDBJ databases">
        <authorList>
            <person name="Floudas D."/>
            <person name="Bentzer J."/>
            <person name="Ahren D."/>
            <person name="Johansson T."/>
            <person name="Persson P."/>
            <person name="Tunlid A."/>
        </authorList>
    </citation>
    <scope>NUCLEOTIDE SEQUENCE [LARGE SCALE GENOMIC DNA]</scope>
    <source>
        <strain evidence="5 6">CBS 102.39</strain>
    </source>
</reference>
<feature type="compositionally biased region" description="Low complexity" evidence="3">
    <location>
        <begin position="367"/>
        <end position="391"/>
    </location>
</feature>
<dbReference type="Gene3D" id="2.30.29.30">
    <property type="entry name" value="Pleckstrin-homology domain (PH domain)/Phosphotyrosine-binding domain (PTB)"/>
    <property type="match status" value="1"/>
</dbReference>
<dbReference type="PROSITE" id="PS50196">
    <property type="entry name" value="RANBD1"/>
    <property type="match status" value="1"/>
</dbReference>
<feature type="compositionally biased region" description="Polar residues" evidence="3">
    <location>
        <begin position="426"/>
        <end position="455"/>
    </location>
</feature>
<feature type="compositionally biased region" description="Polar residues" evidence="3">
    <location>
        <begin position="346"/>
        <end position="356"/>
    </location>
</feature>
<evidence type="ECO:0000256" key="2">
    <source>
        <dbReference type="ARBA" id="ARBA00023242"/>
    </source>
</evidence>
<feature type="region of interest" description="Disordered" evidence="3">
    <location>
        <begin position="1"/>
        <end position="408"/>
    </location>
</feature>
<feature type="compositionally biased region" description="Basic and acidic residues" evidence="3">
    <location>
        <begin position="274"/>
        <end position="285"/>
    </location>
</feature>
<evidence type="ECO:0000313" key="6">
    <source>
        <dbReference type="Proteomes" id="UP000521872"/>
    </source>
</evidence>
<feature type="compositionally biased region" description="Polar residues" evidence="3">
    <location>
        <begin position="231"/>
        <end position="250"/>
    </location>
</feature>
<dbReference type="AlphaFoldDB" id="A0A8H4QGU5"/>
<name>A0A8H4QGU5_9AGAR</name>
<dbReference type="PANTHER" id="PTHR23138">
    <property type="entry name" value="RAN BINDING PROTEIN"/>
    <property type="match status" value="1"/>
</dbReference>
<feature type="compositionally biased region" description="Basic and acidic residues" evidence="3">
    <location>
        <begin position="178"/>
        <end position="193"/>
    </location>
</feature>
<organism evidence="5 6">
    <name type="scientific">Agrocybe pediades</name>
    <dbReference type="NCBI Taxonomy" id="84607"/>
    <lineage>
        <taxon>Eukaryota</taxon>
        <taxon>Fungi</taxon>
        <taxon>Dikarya</taxon>
        <taxon>Basidiomycota</taxon>
        <taxon>Agaricomycotina</taxon>
        <taxon>Agaricomycetes</taxon>
        <taxon>Agaricomycetidae</taxon>
        <taxon>Agaricales</taxon>
        <taxon>Agaricineae</taxon>
        <taxon>Strophariaceae</taxon>
        <taxon>Agrocybe</taxon>
    </lineage>
</organism>
<gene>
    <name evidence="5" type="ORF">D9613_007127</name>
</gene>
<feature type="region of interest" description="Disordered" evidence="3">
    <location>
        <begin position="421"/>
        <end position="455"/>
    </location>
</feature>
<dbReference type="InterPro" id="IPR045255">
    <property type="entry name" value="RanBP1-like"/>
</dbReference>
<evidence type="ECO:0000259" key="4">
    <source>
        <dbReference type="PROSITE" id="PS50196"/>
    </source>
</evidence>
<proteinExistence type="predicted"/>
<keyword evidence="6" id="KW-1185">Reference proteome</keyword>
<dbReference type="InterPro" id="IPR011993">
    <property type="entry name" value="PH-like_dom_sf"/>
</dbReference>
<feature type="compositionally biased region" description="Polar residues" evidence="3">
    <location>
        <begin position="7"/>
        <end position="17"/>
    </location>
</feature>
<dbReference type="InterPro" id="IPR000156">
    <property type="entry name" value="Ran_bind_dom"/>
</dbReference>
<evidence type="ECO:0000313" key="5">
    <source>
        <dbReference type="EMBL" id="KAF4610718.1"/>
    </source>
</evidence>
<dbReference type="GO" id="GO:0005634">
    <property type="term" value="C:nucleus"/>
    <property type="evidence" value="ECO:0007669"/>
    <property type="project" value="UniProtKB-SubCell"/>
</dbReference>
<feature type="compositionally biased region" description="Basic and acidic residues" evidence="3">
    <location>
        <begin position="34"/>
        <end position="47"/>
    </location>
</feature>
<dbReference type="Proteomes" id="UP000521872">
    <property type="component" value="Unassembled WGS sequence"/>
</dbReference>
<feature type="region of interest" description="Disordered" evidence="3">
    <location>
        <begin position="470"/>
        <end position="537"/>
    </location>
</feature>
<comment type="caution">
    <text evidence="5">The sequence shown here is derived from an EMBL/GenBank/DDBJ whole genome shotgun (WGS) entry which is preliminary data.</text>
</comment>
<feature type="compositionally biased region" description="Acidic residues" evidence="3">
    <location>
        <begin position="505"/>
        <end position="515"/>
    </location>
</feature>
<dbReference type="PANTHER" id="PTHR23138:SF142">
    <property type="entry name" value="RAN-BINDING PROTEIN 3B-RELATED"/>
    <property type="match status" value="1"/>
</dbReference>
<evidence type="ECO:0000256" key="3">
    <source>
        <dbReference type="SAM" id="MobiDB-lite"/>
    </source>
</evidence>
<dbReference type="SMART" id="SM00160">
    <property type="entry name" value="RanBD"/>
    <property type="match status" value="1"/>
</dbReference>
<dbReference type="SUPFAM" id="SSF50729">
    <property type="entry name" value="PH domain-like"/>
    <property type="match status" value="1"/>
</dbReference>
<accession>A0A8H4QGU5</accession>
<feature type="compositionally biased region" description="Basic and acidic residues" evidence="3">
    <location>
        <begin position="146"/>
        <end position="170"/>
    </location>
</feature>
<protein>
    <recommendedName>
        <fullName evidence="4">RanBD1 domain-containing protein</fullName>
    </recommendedName>
</protein>
<dbReference type="Pfam" id="PF00638">
    <property type="entry name" value="Ran_BP1"/>
    <property type="match status" value="1"/>
</dbReference>